<comment type="caution">
    <text evidence="2">The sequence shown here is derived from an EMBL/GenBank/DDBJ whole genome shotgun (WGS) entry which is preliminary data.</text>
</comment>
<dbReference type="EMBL" id="BMAV01007389">
    <property type="protein sequence ID" value="GFY50296.1"/>
    <property type="molecule type" value="Genomic_DNA"/>
</dbReference>
<organism evidence="2 3">
    <name type="scientific">Trichonephila inaurata madagascariensis</name>
    <dbReference type="NCBI Taxonomy" id="2747483"/>
    <lineage>
        <taxon>Eukaryota</taxon>
        <taxon>Metazoa</taxon>
        <taxon>Ecdysozoa</taxon>
        <taxon>Arthropoda</taxon>
        <taxon>Chelicerata</taxon>
        <taxon>Arachnida</taxon>
        <taxon>Araneae</taxon>
        <taxon>Araneomorphae</taxon>
        <taxon>Entelegynae</taxon>
        <taxon>Araneoidea</taxon>
        <taxon>Nephilidae</taxon>
        <taxon>Trichonephila</taxon>
        <taxon>Trichonephila inaurata</taxon>
    </lineage>
</organism>
<name>A0A8X7BYW1_9ARAC</name>
<reference evidence="2" key="1">
    <citation type="submission" date="2020-08" db="EMBL/GenBank/DDBJ databases">
        <title>Multicomponent nature underlies the extraordinary mechanical properties of spider dragline silk.</title>
        <authorList>
            <person name="Kono N."/>
            <person name="Nakamura H."/>
            <person name="Mori M."/>
            <person name="Yoshida Y."/>
            <person name="Ohtoshi R."/>
            <person name="Malay A.D."/>
            <person name="Moran D.A.P."/>
            <person name="Tomita M."/>
            <person name="Numata K."/>
            <person name="Arakawa K."/>
        </authorList>
    </citation>
    <scope>NUCLEOTIDE SEQUENCE</scope>
</reference>
<evidence type="ECO:0000256" key="1">
    <source>
        <dbReference type="SAM" id="MobiDB-lite"/>
    </source>
</evidence>
<proteinExistence type="predicted"/>
<accession>A0A8X7BYW1</accession>
<protein>
    <submittedName>
        <fullName evidence="2">Uncharacterized protein</fullName>
    </submittedName>
</protein>
<sequence>MEPVSSLTNQADISRPLKHDFCFQAQSPQPNFLTSYDVNISPKKHNMLQSLSSFQTFDDLSDSPLNILQTFKKSIRIQFETPPMKRSDVLDLFEDYEEFAPFRFPPKVTGFTEEDDENHREPTERSYILSPHWMRHMKRKSSKNNLK</sequence>
<evidence type="ECO:0000313" key="2">
    <source>
        <dbReference type="EMBL" id="GFY50296.1"/>
    </source>
</evidence>
<gene>
    <name evidence="2" type="ORF">TNIN_129401</name>
</gene>
<evidence type="ECO:0000313" key="3">
    <source>
        <dbReference type="Proteomes" id="UP000886998"/>
    </source>
</evidence>
<dbReference type="AlphaFoldDB" id="A0A8X7BYW1"/>
<keyword evidence="3" id="KW-1185">Reference proteome</keyword>
<feature type="region of interest" description="Disordered" evidence="1">
    <location>
        <begin position="107"/>
        <end position="128"/>
    </location>
</feature>
<dbReference type="Proteomes" id="UP000886998">
    <property type="component" value="Unassembled WGS sequence"/>
</dbReference>